<evidence type="ECO:0000256" key="8">
    <source>
        <dbReference type="ARBA" id="ARBA00023027"/>
    </source>
</evidence>
<evidence type="ECO:0000256" key="5">
    <source>
        <dbReference type="ARBA" id="ARBA00022723"/>
    </source>
</evidence>
<keyword evidence="7" id="KW-0460">Magnesium</keyword>
<evidence type="ECO:0000259" key="10">
    <source>
        <dbReference type="PROSITE" id="PS51462"/>
    </source>
</evidence>
<feature type="domain" description="Nudix hydrolase" evidence="10">
    <location>
        <begin position="175"/>
        <end position="306"/>
    </location>
</feature>
<dbReference type="GO" id="GO:0046872">
    <property type="term" value="F:metal ion binding"/>
    <property type="evidence" value="ECO:0007669"/>
    <property type="project" value="UniProtKB-KW"/>
</dbReference>
<dbReference type="EMBL" id="FWFW01000003">
    <property type="protein sequence ID" value="SLN34003.1"/>
    <property type="molecule type" value="Genomic_DNA"/>
</dbReference>
<keyword evidence="5" id="KW-0479">Metal-binding</keyword>
<dbReference type="GO" id="GO:0019677">
    <property type="term" value="P:NAD+ catabolic process"/>
    <property type="evidence" value="ECO:0007669"/>
    <property type="project" value="TreeGrafter"/>
</dbReference>
<dbReference type="GO" id="GO:0006742">
    <property type="term" value="P:NADP+ catabolic process"/>
    <property type="evidence" value="ECO:0007669"/>
    <property type="project" value="TreeGrafter"/>
</dbReference>
<dbReference type="PANTHER" id="PTHR42904">
    <property type="entry name" value="NUDIX HYDROLASE, NUDC SUBFAMILY"/>
    <property type="match status" value="1"/>
</dbReference>
<dbReference type="InterPro" id="IPR049734">
    <property type="entry name" value="NudC-like_C"/>
</dbReference>
<dbReference type="NCBIfam" id="NF001299">
    <property type="entry name" value="PRK00241.1"/>
    <property type="match status" value="1"/>
</dbReference>
<dbReference type="Pfam" id="PF00293">
    <property type="entry name" value="NUDIX"/>
    <property type="match status" value="1"/>
</dbReference>
<evidence type="ECO:0000256" key="1">
    <source>
        <dbReference type="ARBA" id="ARBA00001946"/>
    </source>
</evidence>
<keyword evidence="6 11" id="KW-0378">Hydrolase</keyword>
<protein>
    <recommendedName>
        <fullName evidence="4">NAD(+) diphosphatase</fullName>
        <ecNumber evidence="4">3.6.1.22</ecNumber>
    </recommendedName>
</protein>
<dbReference type="OrthoDB" id="9791656at2"/>
<gene>
    <name evidence="11" type="primary">nudC</name>
    <name evidence="11" type="ORF">PAM7971_01440</name>
</gene>
<keyword evidence="12" id="KW-1185">Reference proteome</keyword>
<comment type="similarity">
    <text evidence="3">Belongs to the Nudix hydrolase family. NudC subfamily.</text>
</comment>
<dbReference type="PROSITE" id="PS00893">
    <property type="entry name" value="NUDIX_BOX"/>
    <property type="match status" value="1"/>
</dbReference>
<dbReference type="GO" id="GO:0035529">
    <property type="term" value="F:NADH pyrophosphatase activity"/>
    <property type="evidence" value="ECO:0007669"/>
    <property type="project" value="TreeGrafter"/>
</dbReference>
<keyword evidence="8" id="KW-0520">NAD</keyword>
<dbReference type="InterPro" id="IPR050241">
    <property type="entry name" value="NAD-cap_RNA_hydrolase_NudC"/>
</dbReference>
<evidence type="ECO:0000313" key="12">
    <source>
        <dbReference type="Proteomes" id="UP000193307"/>
    </source>
</evidence>
<dbReference type="EC" id="3.6.1.22" evidence="4"/>
<dbReference type="RefSeq" id="WP_085848313.1">
    <property type="nucleotide sequence ID" value="NZ_FNZV01000006.1"/>
</dbReference>
<name>A0A1Y5S846_9RHOB</name>
<organism evidence="11 12">
    <name type="scientific">Pacificibacter marinus</name>
    <dbReference type="NCBI Taxonomy" id="658057"/>
    <lineage>
        <taxon>Bacteria</taxon>
        <taxon>Pseudomonadati</taxon>
        <taxon>Pseudomonadota</taxon>
        <taxon>Alphaproteobacteria</taxon>
        <taxon>Rhodobacterales</taxon>
        <taxon>Roseobacteraceae</taxon>
        <taxon>Pacificibacter</taxon>
    </lineage>
</organism>
<comment type="cofactor">
    <cofactor evidence="2">
        <name>Zn(2+)</name>
        <dbReference type="ChEBI" id="CHEBI:29105"/>
    </cofactor>
</comment>
<dbReference type="PROSITE" id="PS51462">
    <property type="entry name" value="NUDIX"/>
    <property type="match status" value="1"/>
</dbReference>
<dbReference type="InterPro" id="IPR015797">
    <property type="entry name" value="NUDIX_hydrolase-like_dom_sf"/>
</dbReference>
<sequence>MKLESMAFAAGTLSRREDLRKNSESLQSTKAARFIPFWSLKPLIDDDGGLALLQRNHPLLAQMDTVIFLGLDDAGVPLFAADVSSASISDEFPASGDLFDVTVQRHVSTPSMAFCDLKVVMTKLSPLEAEMAATGRAILGWHKTHKFCSACGVQSEAAAGGWQRDCPTCATPHYPRTDPVVIMLITHGNSVLLGRSPHFPEGMYSLLAGFVEPGEPIEAAVRREVLEEANIRVGAVSYMASQPWPFPSSLMIGCRGEALSHDITIDKTELADALWLTKEGCAQIMAGTHPTILPARDGTIAHFLLALWLADKSVCADNI</sequence>
<comment type="catalytic activity">
    <reaction evidence="9">
        <text>a 5'-end NAD(+)-phospho-ribonucleoside in mRNA + H2O = a 5'-end phospho-adenosine-phospho-ribonucleoside in mRNA + beta-nicotinamide D-ribonucleotide + 2 H(+)</text>
        <dbReference type="Rhea" id="RHEA:60876"/>
        <dbReference type="Rhea" id="RHEA-COMP:15698"/>
        <dbReference type="Rhea" id="RHEA-COMP:15719"/>
        <dbReference type="ChEBI" id="CHEBI:14649"/>
        <dbReference type="ChEBI" id="CHEBI:15377"/>
        <dbReference type="ChEBI" id="CHEBI:15378"/>
        <dbReference type="ChEBI" id="CHEBI:144029"/>
        <dbReference type="ChEBI" id="CHEBI:144051"/>
    </reaction>
    <physiologicalReaction direction="left-to-right" evidence="9">
        <dbReference type="Rhea" id="RHEA:60877"/>
    </physiologicalReaction>
</comment>
<evidence type="ECO:0000256" key="4">
    <source>
        <dbReference type="ARBA" id="ARBA00012381"/>
    </source>
</evidence>
<dbReference type="AlphaFoldDB" id="A0A1Y5S846"/>
<evidence type="ECO:0000256" key="7">
    <source>
        <dbReference type="ARBA" id="ARBA00022842"/>
    </source>
</evidence>
<evidence type="ECO:0000256" key="3">
    <source>
        <dbReference type="ARBA" id="ARBA00009595"/>
    </source>
</evidence>
<comment type="cofactor">
    <cofactor evidence="1">
        <name>Mg(2+)</name>
        <dbReference type="ChEBI" id="CHEBI:18420"/>
    </cofactor>
</comment>
<dbReference type="GO" id="GO:0005829">
    <property type="term" value="C:cytosol"/>
    <property type="evidence" value="ECO:0007669"/>
    <property type="project" value="TreeGrafter"/>
</dbReference>
<dbReference type="Pfam" id="PF09297">
    <property type="entry name" value="Zn_ribbon_NUD"/>
    <property type="match status" value="1"/>
</dbReference>
<dbReference type="Pfam" id="PF09296">
    <property type="entry name" value="NUDIX-like"/>
    <property type="match status" value="1"/>
</dbReference>
<dbReference type="STRING" id="658057.SAMN04488032_106113"/>
<evidence type="ECO:0000256" key="9">
    <source>
        <dbReference type="ARBA" id="ARBA00023679"/>
    </source>
</evidence>
<evidence type="ECO:0000313" key="11">
    <source>
        <dbReference type="EMBL" id="SLN34003.1"/>
    </source>
</evidence>
<dbReference type="CDD" id="cd03429">
    <property type="entry name" value="NUDIX_NADH_pyrophosphatase_Nudt13"/>
    <property type="match status" value="1"/>
</dbReference>
<dbReference type="InterPro" id="IPR015376">
    <property type="entry name" value="Znr_NADH_PPase"/>
</dbReference>
<reference evidence="11 12" key="1">
    <citation type="submission" date="2017-03" db="EMBL/GenBank/DDBJ databases">
        <authorList>
            <person name="Afonso C.L."/>
            <person name="Miller P.J."/>
            <person name="Scott M.A."/>
            <person name="Spackman E."/>
            <person name="Goraichik I."/>
            <person name="Dimitrov K.M."/>
            <person name="Suarez D.L."/>
            <person name="Swayne D.E."/>
        </authorList>
    </citation>
    <scope>NUCLEOTIDE SEQUENCE [LARGE SCALE GENOMIC DNA]</scope>
    <source>
        <strain evidence="11 12">CECT 7971</strain>
    </source>
</reference>
<dbReference type="Gene3D" id="3.90.79.20">
    <property type="match status" value="1"/>
</dbReference>
<dbReference type="InterPro" id="IPR000086">
    <property type="entry name" value="NUDIX_hydrolase_dom"/>
</dbReference>
<dbReference type="InterPro" id="IPR020084">
    <property type="entry name" value="NUDIX_hydrolase_CS"/>
</dbReference>
<proteinExistence type="inferred from homology"/>
<accession>A0A1Y5S846</accession>
<dbReference type="Gene3D" id="3.90.79.10">
    <property type="entry name" value="Nucleoside Triphosphate Pyrophosphohydrolase"/>
    <property type="match status" value="1"/>
</dbReference>
<dbReference type="Proteomes" id="UP000193307">
    <property type="component" value="Unassembled WGS sequence"/>
</dbReference>
<dbReference type="InterPro" id="IPR015375">
    <property type="entry name" value="NADH_PPase-like_N"/>
</dbReference>
<dbReference type="SUPFAM" id="SSF55811">
    <property type="entry name" value="Nudix"/>
    <property type="match status" value="1"/>
</dbReference>
<evidence type="ECO:0000256" key="2">
    <source>
        <dbReference type="ARBA" id="ARBA00001947"/>
    </source>
</evidence>
<dbReference type="PANTHER" id="PTHR42904:SF6">
    <property type="entry name" value="NAD-CAPPED RNA HYDROLASE NUDT12"/>
    <property type="match status" value="1"/>
</dbReference>
<dbReference type="GO" id="GO:0110153">
    <property type="term" value="F:RNA NAD-cap (NMN-forming) hydrolase activity"/>
    <property type="evidence" value="ECO:0007669"/>
    <property type="project" value="RHEA"/>
</dbReference>
<evidence type="ECO:0000256" key="6">
    <source>
        <dbReference type="ARBA" id="ARBA00022801"/>
    </source>
</evidence>